<organism evidence="1 2">
    <name type="scientific">Candidatus Wolfebacteria bacterium GW2011_GWC1_37_10</name>
    <dbReference type="NCBI Taxonomy" id="1619010"/>
    <lineage>
        <taxon>Bacteria</taxon>
        <taxon>Candidatus Wolfeibacteriota</taxon>
    </lineage>
</organism>
<accession>A0A0G0FVD3</accession>
<comment type="caution">
    <text evidence="1">The sequence shown here is derived from an EMBL/GenBank/DDBJ whole genome shotgun (WGS) entry which is preliminary data.</text>
</comment>
<evidence type="ECO:0000313" key="2">
    <source>
        <dbReference type="Proteomes" id="UP000034044"/>
    </source>
</evidence>
<protein>
    <submittedName>
        <fullName evidence="1">Uncharacterized protein</fullName>
    </submittedName>
</protein>
<sequence>MIIGENKIKKEDIQSPFTKAVADIDKKILSIDCELHIDCAEELIKNGSEAKSLWGFNIYPDFHLDFVSLINVRPADNNRSMEIQITEIKEKITEIVKKFS</sequence>
<gene>
    <name evidence="1" type="ORF">US36_C0006G0007</name>
</gene>
<proteinExistence type="predicted"/>
<dbReference type="Pfam" id="PF18924">
    <property type="entry name" value="DUF5674"/>
    <property type="match status" value="1"/>
</dbReference>
<dbReference type="InterPro" id="IPR043731">
    <property type="entry name" value="DUF5674"/>
</dbReference>
<dbReference type="Proteomes" id="UP000034044">
    <property type="component" value="Unassembled WGS sequence"/>
</dbReference>
<dbReference type="AlphaFoldDB" id="A0A0G0FVD3"/>
<name>A0A0G0FVD3_9BACT</name>
<reference evidence="1 2" key="1">
    <citation type="journal article" date="2015" name="Nature">
        <title>rRNA introns, odd ribosomes, and small enigmatic genomes across a large radiation of phyla.</title>
        <authorList>
            <person name="Brown C.T."/>
            <person name="Hug L.A."/>
            <person name="Thomas B.C."/>
            <person name="Sharon I."/>
            <person name="Castelle C.J."/>
            <person name="Singh A."/>
            <person name="Wilkins M.J."/>
            <person name="Williams K.H."/>
            <person name="Banfield J.F."/>
        </authorList>
    </citation>
    <scope>NUCLEOTIDE SEQUENCE [LARGE SCALE GENOMIC DNA]</scope>
</reference>
<dbReference type="EMBL" id="LBSR01000006">
    <property type="protein sequence ID" value="KKQ23008.1"/>
    <property type="molecule type" value="Genomic_DNA"/>
</dbReference>
<evidence type="ECO:0000313" key="1">
    <source>
        <dbReference type="EMBL" id="KKQ23008.1"/>
    </source>
</evidence>